<dbReference type="Proteomes" id="UP001214521">
    <property type="component" value="Unassembled WGS sequence"/>
</dbReference>
<evidence type="ECO:0000313" key="2">
    <source>
        <dbReference type="EMBL" id="EKT4440574.1"/>
    </source>
</evidence>
<comment type="caution">
    <text evidence="2">The sequence shown here is derived from an EMBL/GenBank/DDBJ whole genome shotgun (WGS) entry which is preliminary data.</text>
</comment>
<proteinExistence type="predicted"/>
<protein>
    <submittedName>
        <fullName evidence="2">Uncharacterized protein</fullName>
    </submittedName>
</protein>
<dbReference type="AlphaFoldDB" id="A0AAI9C9G7"/>
<reference evidence="2" key="1">
    <citation type="submission" date="2022-07" db="EMBL/GenBank/DDBJ databases">
        <authorList>
            <consortium name="Clinical and Environmental Microbiology Branch: Whole genome sequencing antimicrobial resistance pathogens in the healthcare setting"/>
        </authorList>
    </citation>
    <scope>NUCLEOTIDE SEQUENCE</scope>
    <source>
        <strain evidence="2">Stenotrophomonas_maltophilia_2021CK-00905</strain>
    </source>
</reference>
<gene>
    <name evidence="2" type="ORF">QEK83_001201</name>
</gene>
<dbReference type="EMBL" id="ABLOMU010000008">
    <property type="protein sequence ID" value="EKT4440574.1"/>
    <property type="molecule type" value="Genomic_DNA"/>
</dbReference>
<accession>A0AAI9C9G7</accession>
<sequence length="63" mass="6724">MFKKSNVAGVDASENRVLGRILSREEVLRVSGGNGTSQPTDSWKDGGNCTPKSDPPTTHPVIE</sequence>
<feature type="compositionally biased region" description="Pro residues" evidence="1">
    <location>
        <begin position="53"/>
        <end position="63"/>
    </location>
</feature>
<organism evidence="2 3">
    <name type="scientific">Stenotrophomonas maltophilia</name>
    <name type="common">Pseudomonas maltophilia</name>
    <name type="synonym">Xanthomonas maltophilia</name>
    <dbReference type="NCBI Taxonomy" id="40324"/>
    <lineage>
        <taxon>Bacteria</taxon>
        <taxon>Pseudomonadati</taxon>
        <taxon>Pseudomonadota</taxon>
        <taxon>Gammaproteobacteria</taxon>
        <taxon>Lysobacterales</taxon>
        <taxon>Lysobacteraceae</taxon>
        <taxon>Stenotrophomonas</taxon>
        <taxon>Stenotrophomonas maltophilia group</taxon>
    </lineage>
</organism>
<dbReference type="RefSeq" id="WP_164157551.1">
    <property type="nucleotide sequence ID" value="NZ_JBFCWN010000005.1"/>
</dbReference>
<feature type="region of interest" description="Disordered" evidence="1">
    <location>
        <begin position="29"/>
        <end position="63"/>
    </location>
</feature>
<evidence type="ECO:0000313" key="3">
    <source>
        <dbReference type="Proteomes" id="UP001214521"/>
    </source>
</evidence>
<evidence type="ECO:0000256" key="1">
    <source>
        <dbReference type="SAM" id="MobiDB-lite"/>
    </source>
</evidence>
<name>A0AAI9C9G7_STEMA</name>